<reference evidence="2" key="1">
    <citation type="submission" date="2018-03" db="EMBL/GenBank/DDBJ databases">
        <title>Draft genome sequences of Megaviruse, new member of the family Mimiviridae isolated from water in Shanghai, China.</title>
        <authorList>
            <person name="Xia Y."/>
        </authorList>
    </citation>
    <scope>NUCLEOTIDE SEQUENCE</scope>
    <source>
        <strain evidence="2">SH</strain>
    </source>
</reference>
<sequence length="123" mass="14655">MNSHNLDSEIIFDQDFYYCGEKKYIYCDKNTFIRIKNDPFEKKLAILDVISFIIEIKSKILGIKKLKNETETKLVKLQIDSDENYRSEIMINLTNIIEKYNGNIKDYENDLNELNDFKKKLLT</sequence>
<name>A0A3Q8U8T2_9VIRU</name>
<gene>
    <name evidence="2" type="ORF">Mb1004</name>
</gene>
<protein>
    <submittedName>
        <fullName evidence="2">Uncharacterized protein</fullName>
    </submittedName>
</protein>
<dbReference type="EMBL" id="MH046811">
    <property type="protein sequence ID" value="AZL89839.1"/>
    <property type="molecule type" value="Genomic_DNA"/>
</dbReference>
<evidence type="ECO:0000256" key="1">
    <source>
        <dbReference type="SAM" id="Coils"/>
    </source>
</evidence>
<organism evidence="2">
    <name type="scientific">Megavirus baoshan</name>
    <dbReference type="NCBI Taxonomy" id="2496520"/>
    <lineage>
        <taxon>Viruses</taxon>
        <taxon>Varidnaviria</taxon>
        <taxon>Bamfordvirae</taxon>
        <taxon>Nucleocytoviricota</taxon>
        <taxon>Megaviricetes</taxon>
        <taxon>Imitervirales</taxon>
        <taxon>Mimiviridae</taxon>
        <taxon>Megamimivirinae</taxon>
        <taxon>Megavirus</taxon>
        <taxon>Megavirus baoshanense</taxon>
    </lineage>
</organism>
<evidence type="ECO:0000313" key="2">
    <source>
        <dbReference type="EMBL" id="AZL89839.1"/>
    </source>
</evidence>
<keyword evidence="1" id="KW-0175">Coiled coil</keyword>
<proteinExistence type="predicted"/>
<accession>A0A3Q8U8T2</accession>
<feature type="coiled-coil region" evidence="1">
    <location>
        <begin position="90"/>
        <end position="117"/>
    </location>
</feature>